<organism evidence="1 2">
    <name type="scientific">Noviherbaspirillum suwonense</name>
    <dbReference type="NCBI Taxonomy" id="1224511"/>
    <lineage>
        <taxon>Bacteria</taxon>
        <taxon>Pseudomonadati</taxon>
        <taxon>Pseudomonadota</taxon>
        <taxon>Betaproteobacteria</taxon>
        <taxon>Burkholderiales</taxon>
        <taxon>Oxalobacteraceae</taxon>
        <taxon>Noviherbaspirillum</taxon>
    </lineage>
</organism>
<keyword evidence="2" id="KW-1185">Reference proteome</keyword>
<reference evidence="1 2" key="1">
    <citation type="submission" date="2017-05" db="EMBL/GenBank/DDBJ databases">
        <authorList>
            <person name="Varghese N."/>
            <person name="Submissions S."/>
        </authorList>
    </citation>
    <scope>NUCLEOTIDE SEQUENCE [LARGE SCALE GENOMIC DNA]</scope>
    <source>
        <strain evidence="1 2">DSM 26001</strain>
    </source>
</reference>
<sequence>MIPDILIVFDSAGFHLLHGHLHLAVMLSESGKASVDVKGHGTVLISKRPTGLVVQTGEADLPLLPY</sequence>
<gene>
    <name evidence="1" type="ORF">SAMN06295970_109167</name>
</gene>
<proteinExistence type="predicted"/>
<protein>
    <submittedName>
        <fullName evidence="1">Uncharacterized protein</fullName>
    </submittedName>
</protein>
<evidence type="ECO:0000313" key="1">
    <source>
        <dbReference type="EMBL" id="SMP63982.1"/>
    </source>
</evidence>
<name>A0ABY1Q9C2_9BURK</name>
<dbReference type="Proteomes" id="UP001158049">
    <property type="component" value="Unassembled WGS sequence"/>
</dbReference>
<accession>A0ABY1Q9C2</accession>
<evidence type="ECO:0000313" key="2">
    <source>
        <dbReference type="Proteomes" id="UP001158049"/>
    </source>
</evidence>
<comment type="caution">
    <text evidence="1">The sequence shown here is derived from an EMBL/GenBank/DDBJ whole genome shotgun (WGS) entry which is preliminary data.</text>
</comment>
<dbReference type="RefSeq" id="WP_283442840.1">
    <property type="nucleotide sequence ID" value="NZ_FXUL01000009.1"/>
</dbReference>
<dbReference type="EMBL" id="FXUL01000009">
    <property type="protein sequence ID" value="SMP63982.1"/>
    <property type="molecule type" value="Genomic_DNA"/>
</dbReference>